<dbReference type="InterPro" id="IPR007263">
    <property type="entry name" value="DCC1-like"/>
</dbReference>
<dbReference type="PANTHER" id="PTHR34290:SF2">
    <property type="entry name" value="OS04G0668800 PROTEIN"/>
    <property type="match status" value="1"/>
</dbReference>
<dbReference type="PANTHER" id="PTHR34290">
    <property type="entry name" value="SI:CH73-390P7.2"/>
    <property type="match status" value="1"/>
</dbReference>
<keyword evidence="2" id="KW-1185">Reference proteome</keyword>
<protein>
    <submittedName>
        <fullName evidence="1">DUF393 domain-containing protein</fullName>
    </submittedName>
</protein>
<comment type="caution">
    <text evidence="1">The sequence shown here is derived from an EMBL/GenBank/DDBJ whole genome shotgun (WGS) entry which is preliminary data.</text>
</comment>
<dbReference type="GO" id="GO:0015035">
    <property type="term" value="F:protein-disulfide reductase activity"/>
    <property type="evidence" value="ECO:0007669"/>
    <property type="project" value="InterPro"/>
</dbReference>
<sequence length="143" mass="16568">MTAMKNAPTQMNTHHEKQAAKPICTVYFDGACPLCAKEIATYQTWRGADKIEWIDASRCEEIELGTQLNRQQALNKLHARDETGQLVSGAAAFIVMWRQLPTLGWITPLLERRWVITLLDNLYHVFLKFRPLWRKPVGEKFDR</sequence>
<organism evidence="1 2">
    <name type="scientific">Undibacterium fentianense</name>
    <dbReference type="NCBI Taxonomy" id="2828728"/>
    <lineage>
        <taxon>Bacteria</taxon>
        <taxon>Pseudomonadati</taxon>
        <taxon>Pseudomonadota</taxon>
        <taxon>Betaproteobacteria</taxon>
        <taxon>Burkholderiales</taxon>
        <taxon>Oxalobacteraceae</taxon>
        <taxon>Undibacterium</taxon>
    </lineage>
</organism>
<name>A0A941E3A2_9BURK</name>
<dbReference type="Proteomes" id="UP000678545">
    <property type="component" value="Unassembled WGS sequence"/>
</dbReference>
<accession>A0A941E3A2</accession>
<dbReference type="RefSeq" id="WP_212675339.1">
    <property type="nucleotide sequence ID" value="NZ_JAGSPJ010000003.1"/>
</dbReference>
<gene>
    <name evidence="1" type="ORF">KDM90_09420</name>
</gene>
<dbReference type="EMBL" id="JAGSPJ010000003">
    <property type="protein sequence ID" value="MBR7800216.1"/>
    <property type="molecule type" value="Genomic_DNA"/>
</dbReference>
<dbReference type="AlphaFoldDB" id="A0A941E3A2"/>
<dbReference type="InterPro" id="IPR044691">
    <property type="entry name" value="DCC1_Trx"/>
</dbReference>
<dbReference type="Pfam" id="PF04134">
    <property type="entry name" value="DCC1-like"/>
    <property type="match status" value="1"/>
</dbReference>
<reference evidence="1" key="1">
    <citation type="submission" date="2021-04" db="EMBL/GenBank/DDBJ databases">
        <title>novel species isolated from subtropical streams in China.</title>
        <authorList>
            <person name="Lu H."/>
        </authorList>
    </citation>
    <scope>NUCLEOTIDE SEQUENCE</scope>
    <source>
        <strain evidence="1">FT137W</strain>
    </source>
</reference>
<evidence type="ECO:0000313" key="1">
    <source>
        <dbReference type="EMBL" id="MBR7800216.1"/>
    </source>
</evidence>
<evidence type="ECO:0000313" key="2">
    <source>
        <dbReference type="Proteomes" id="UP000678545"/>
    </source>
</evidence>
<proteinExistence type="predicted"/>